<dbReference type="PANTHER" id="PTHR43877">
    <property type="entry name" value="AMINOALKYLPHOSPHONATE N-ACETYLTRANSFERASE-RELATED-RELATED"/>
    <property type="match status" value="1"/>
</dbReference>
<name>A0A1H2TFC2_9RHOB</name>
<feature type="compositionally biased region" description="Low complexity" evidence="3">
    <location>
        <begin position="1"/>
        <end position="15"/>
    </location>
</feature>
<evidence type="ECO:0000256" key="3">
    <source>
        <dbReference type="SAM" id="MobiDB-lite"/>
    </source>
</evidence>
<dbReference type="PANTHER" id="PTHR43877:SF2">
    <property type="entry name" value="AMINOALKYLPHOSPHONATE N-ACETYLTRANSFERASE-RELATED"/>
    <property type="match status" value="1"/>
</dbReference>
<keyword evidence="6" id="KW-1185">Reference proteome</keyword>
<dbReference type="InterPro" id="IPR000182">
    <property type="entry name" value="GNAT_dom"/>
</dbReference>
<reference evidence="5 6" key="1">
    <citation type="submission" date="2016-10" db="EMBL/GenBank/DDBJ databases">
        <authorList>
            <person name="de Groot N.N."/>
        </authorList>
    </citation>
    <scope>NUCLEOTIDE SEQUENCE [LARGE SCALE GENOMIC DNA]</scope>
    <source>
        <strain evidence="5 6">DSM 17890</strain>
    </source>
</reference>
<dbReference type="CDD" id="cd04301">
    <property type="entry name" value="NAT_SF"/>
    <property type="match status" value="1"/>
</dbReference>
<dbReference type="Pfam" id="PF00583">
    <property type="entry name" value="Acetyltransf_1"/>
    <property type="match status" value="1"/>
</dbReference>
<protein>
    <submittedName>
        <fullName evidence="5">Putative acetyltransferase</fullName>
    </submittedName>
</protein>
<evidence type="ECO:0000313" key="5">
    <source>
        <dbReference type="EMBL" id="SDW42540.1"/>
    </source>
</evidence>
<keyword evidence="2" id="KW-0012">Acyltransferase</keyword>
<dbReference type="SUPFAM" id="SSF55729">
    <property type="entry name" value="Acyl-CoA N-acyltransferases (Nat)"/>
    <property type="match status" value="1"/>
</dbReference>
<dbReference type="STRING" id="356660.SAMN05444336_101976"/>
<dbReference type="Proteomes" id="UP000199118">
    <property type="component" value="Unassembled WGS sequence"/>
</dbReference>
<dbReference type="PROSITE" id="PS51186">
    <property type="entry name" value="GNAT"/>
    <property type="match status" value="1"/>
</dbReference>
<gene>
    <name evidence="5" type="ORF">SAMN05444336_101976</name>
</gene>
<dbReference type="AlphaFoldDB" id="A0A1H2TFC2"/>
<evidence type="ECO:0000256" key="2">
    <source>
        <dbReference type="ARBA" id="ARBA00023315"/>
    </source>
</evidence>
<proteinExistence type="predicted"/>
<dbReference type="GO" id="GO:0016747">
    <property type="term" value="F:acyltransferase activity, transferring groups other than amino-acyl groups"/>
    <property type="evidence" value="ECO:0007669"/>
    <property type="project" value="InterPro"/>
</dbReference>
<dbReference type="InterPro" id="IPR016181">
    <property type="entry name" value="Acyl_CoA_acyltransferase"/>
</dbReference>
<feature type="domain" description="N-acetyltransferase" evidence="4">
    <location>
        <begin position="21"/>
        <end position="169"/>
    </location>
</feature>
<dbReference type="InterPro" id="IPR050832">
    <property type="entry name" value="Bact_Acetyltransf"/>
</dbReference>
<feature type="region of interest" description="Disordered" evidence="3">
    <location>
        <begin position="1"/>
        <end position="25"/>
    </location>
</feature>
<dbReference type="EMBL" id="FNMZ01000001">
    <property type="protein sequence ID" value="SDW42540.1"/>
    <property type="molecule type" value="Genomic_DNA"/>
</dbReference>
<dbReference type="Gene3D" id="3.40.630.30">
    <property type="match status" value="1"/>
</dbReference>
<dbReference type="RefSeq" id="WP_092679959.1">
    <property type="nucleotide sequence ID" value="NZ_FNMZ01000001.1"/>
</dbReference>
<evidence type="ECO:0000259" key="4">
    <source>
        <dbReference type="PROSITE" id="PS51186"/>
    </source>
</evidence>
<evidence type="ECO:0000256" key="1">
    <source>
        <dbReference type="ARBA" id="ARBA00022679"/>
    </source>
</evidence>
<organism evidence="5 6">
    <name type="scientific">Albimonas donghaensis</name>
    <dbReference type="NCBI Taxonomy" id="356660"/>
    <lineage>
        <taxon>Bacteria</taxon>
        <taxon>Pseudomonadati</taxon>
        <taxon>Pseudomonadota</taxon>
        <taxon>Alphaproteobacteria</taxon>
        <taxon>Rhodobacterales</taxon>
        <taxon>Paracoccaceae</taxon>
        <taxon>Albimonas</taxon>
    </lineage>
</organism>
<keyword evidence="1 5" id="KW-0808">Transferase</keyword>
<accession>A0A1H2TFC2</accession>
<evidence type="ECO:0000313" key="6">
    <source>
        <dbReference type="Proteomes" id="UP000199118"/>
    </source>
</evidence>
<sequence>MTAAPESAPAPEASSVGRPALDIRPTHPGAPEALELIAGSEAELASIYPPEVRFAFSPQELIDADVHFVVAWAEGKPVACGGFAPLAGYGELKRMYTRPEARGRRVAAAIIAALEAEARARGLDLMRLETGEDSPEAIRAYERVGYARRGPFGDYEENGSSVFMERRLD</sequence>
<dbReference type="OrthoDB" id="9803233at2"/>